<reference evidence="12" key="1">
    <citation type="submission" date="2016-10" db="EMBL/GenBank/DDBJ databases">
        <authorList>
            <person name="Varghese N."/>
            <person name="Submissions S."/>
        </authorList>
    </citation>
    <scope>NUCLEOTIDE SEQUENCE [LARGE SCALE GENOMIC DNA]</scope>
    <source>
        <strain evidence="12">DSM 16858</strain>
    </source>
</reference>
<dbReference type="RefSeq" id="WP_093515711.1">
    <property type="nucleotide sequence ID" value="NZ_FOIJ01000001.1"/>
</dbReference>
<dbReference type="Proteomes" id="UP000199181">
    <property type="component" value="Unassembled WGS sequence"/>
</dbReference>
<feature type="binding site" evidence="9">
    <location>
        <position position="72"/>
    </location>
    <ligand>
        <name>substrate</name>
    </ligand>
</feature>
<evidence type="ECO:0000313" key="12">
    <source>
        <dbReference type="Proteomes" id="UP000199181"/>
    </source>
</evidence>
<comment type="pathway">
    <text evidence="9">Cofactor biosynthesis; coenzyme A biosynthesis; CoA from (R)-pantothenate: step 4/5.</text>
</comment>
<dbReference type="PANTHER" id="PTHR21342">
    <property type="entry name" value="PHOSPHOPANTETHEINE ADENYLYLTRANSFERASE"/>
    <property type="match status" value="1"/>
</dbReference>
<name>A0A1I0AY95_9BACT</name>
<dbReference type="Gene3D" id="3.40.50.620">
    <property type="entry name" value="HUPs"/>
    <property type="match status" value="1"/>
</dbReference>
<keyword evidence="3 9" id="KW-0548">Nucleotidyltransferase</keyword>
<accession>A0A1I0AY95</accession>
<keyword evidence="4 9" id="KW-0547">Nucleotide-binding</keyword>
<dbReference type="HAMAP" id="MF_00151">
    <property type="entry name" value="PPAT_bact"/>
    <property type="match status" value="1"/>
</dbReference>
<evidence type="ECO:0000256" key="9">
    <source>
        <dbReference type="HAMAP-Rule" id="MF_00151"/>
    </source>
</evidence>
<dbReference type="GO" id="GO:0004595">
    <property type="term" value="F:pantetheine-phosphate adenylyltransferase activity"/>
    <property type="evidence" value="ECO:0007669"/>
    <property type="project" value="UniProtKB-UniRule"/>
</dbReference>
<feature type="binding site" evidence="9">
    <location>
        <begin position="9"/>
        <end position="10"/>
    </location>
    <ligand>
        <name>ATP</name>
        <dbReference type="ChEBI" id="CHEBI:30616"/>
    </ligand>
</feature>
<keyword evidence="7 9" id="KW-0173">Coenzyme A biosynthesis</keyword>
<evidence type="ECO:0000256" key="6">
    <source>
        <dbReference type="ARBA" id="ARBA00022842"/>
    </source>
</evidence>
<dbReference type="NCBIfam" id="TIGR01510">
    <property type="entry name" value="coaD_prev_kdtB"/>
    <property type="match status" value="1"/>
</dbReference>
<dbReference type="SUPFAM" id="SSF52374">
    <property type="entry name" value="Nucleotidylyl transferase"/>
    <property type="match status" value="1"/>
</dbReference>
<dbReference type="PANTHER" id="PTHR21342:SF1">
    <property type="entry name" value="PHOSPHOPANTETHEINE ADENYLYLTRANSFERASE"/>
    <property type="match status" value="1"/>
</dbReference>
<dbReference type="EMBL" id="FOIJ01000001">
    <property type="protein sequence ID" value="SES99503.1"/>
    <property type="molecule type" value="Genomic_DNA"/>
</dbReference>
<dbReference type="PRINTS" id="PR01020">
    <property type="entry name" value="LPSBIOSNTHSS"/>
</dbReference>
<dbReference type="UniPathway" id="UPA00241">
    <property type="reaction ID" value="UER00355"/>
</dbReference>
<feature type="binding site" evidence="9">
    <location>
        <begin position="87"/>
        <end position="89"/>
    </location>
    <ligand>
        <name>ATP</name>
        <dbReference type="ChEBI" id="CHEBI:30616"/>
    </ligand>
</feature>
<dbReference type="GO" id="GO:0015937">
    <property type="term" value="P:coenzyme A biosynthetic process"/>
    <property type="evidence" value="ECO:0007669"/>
    <property type="project" value="UniProtKB-UniRule"/>
</dbReference>
<feature type="binding site" evidence="9">
    <location>
        <position position="97"/>
    </location>
    <ligand>
        <name>ATP</name>
        <dbReference type="ChEBI" id="CHEBI:30616"/>
    </ligand>
</feature>
<comment type="cofactor">
    <cofactor evidence="9">
        <name>Mg(2+)</name>
        <dbReference type="ChEBI" id="CHEBI:18420"/>
    </cofactor>
</comment>
<evidence type="ECO:0000313" key="11">
    <source>
        <dbReference type="EMBL" id="SES99503.1"/>
    </source>
</evidence>
<proteinExistence type="inferred from homology"/>
<comment type="catalytic activity">
    <reaction evidence="8 9">
        <text>(R)-4'-phosphopantetheine + ATP + H(+) = 3'-dephospho-CoA + diphosphate</text>
        <dbReference type="Rhea" id="RHEA:19801"/>
        <dbReference type="ChEBI" id="CHEBI:15378"/>
        <dbReference type="ChEBI" id="CHEBI:30616"/>
        <dbReference type="ChEBI" id="CHEBI:33019"/>
        <dbReference type="ChEBI" id="CHEBI:57328"/>
        <dbReference type="ChEBI" id="CHEBI:61723"/>
        <dbReference type="EC" id="2.7.7.3"/>
    </reaction>
</comment>
<feature type="binding site" evidence="9">
    <location>
        <begin position="122"/>
        <end position="128"/>
    </location>
    <ligand>
        <name>ATP</name>
        <dbReference type="ChEBI" id="CHEBI:30616"/>
    </ligand>
</feature>
<comment type="subunit">
    <text evidence="9">Homohexamer.</text>
</comment>
<dbReference type="EC" id="2.7.7.3" evidence="9"/>
<feature type="site" description="Transition state stabilizer" evidence="9">
    <location>
        <position position="17"/>
    </location>
</feature>
<evidence type="ECO:0000256" key="2">
    <source>
        <dbReference type="ARBA" id="ARBA00022679"/>
    </source>
</evidence>
<dbReference type="CDD" id="cd02163">
    <property type="entry name" value="PPAT"/>
    <property type="match status" value="1"/>
</dbReference>
<feature type="binding site" evidence="9">
    <location>
        <position position="9"/>
    </location>
    <ligand>
        <name>substrate</name>
    </ligand>
</feature>
<comment type="function">
    <text evidence="9">Reversibly transfers an adenylyl group from ATP to 4'-phosphopantetheine, yielding dephospho-CoA (dPCoA) and pyrophosphate.</text>
</comment>
<dbReference type="GO" id="GO:0005524">
    <property type="term" value="F:ATP binding"/>
    <property type="evidence" value="ECO:0007669"/>
    <property type="project" value="UniProtKB-KW"/>
</dbReference>
<feature type="domain" description="Cytidyltransferase-like" evidence="10">
    <location>
        <begin position="5"/>
        <end position="132"/>
    </location>
</feature>
<organism evidence="11 12">
    <name type="scientific">Stigmatella erecta</name>
    <dbReference type="NCBI Taxonomy" id="83460"/>
    <lineage>
        <taxon>Bacteria</taxon>
        <taxon>Pseudomonadati</taxon>
        <taxon>Myxococcota</taxon>
        <taxon>Myxococcia</taxon>
        <taxon>Myxococcales</taxon>
        <taxon>Cystobacterineae</taxon>
        <taxon>Archangiaceae</taxon>
        <taxon>Stigmatella</taxon>
    </lineage>
</organism>
<gene>
    <name evidence="9" type="primary">coaD</name>
    <name evidence="11" type="ORF">SAMN05443639_101855</name>
</gene>
<dbReference type="InterPro" id="IPR001980">
    <property type="entry name" value="PPAT"/>
</dbReference>
<evidence type="ECO:0000259" key="10">
    <source>
        <dbReference type="Pfam" id="PF01467"/>
    </source>
</evidence>
<evidence type="ECO:0000256" key="3">
    <source>
        <dbReference type="ARBA" id="ARBA00022695"/>
    </source>
</evidence>
<dbReference type="InterPro" id="IPR004821">
    <property type="entry name" value="Cyt_trans-like"/>
</dbReference>
<evidence type="ECO:0000256" key="1">
    <source>
        <dbReference type="ARBA" id="ARBA00022490"/>
    </source>
</evidence>
<feature type="binding site" evidence="9">
    <location>
        <position position="17"/>
    </location>
    <ligand>
        <name>ATP</name>
        <dbReference type="ChEBI" id="CHEBI:30616"/>
    </ligand>
</feature>
<evidence type="ECO:0000256" key="5">
    <source>
        <dbReference type="ARBA" id="ARBA00022840"/>
    </source>
</evidence>
<keyword evidence="6 9" id="KW-0460">Magnesium</keyword>
<comment type="similarity">
    <text evidence="9">Belongs to the bacterial CoaD family.</text>
</comment>
<protein>
    <recommendedName>
        <fullName evidence="9">Phosphopantetheine adenylyltransferase</fullName>
        <ecNumber evidence="9">2.7.7.3</ecNumber>
    </recommendedName>
    <alternativeName>
        <fullName evidence="9">Dephospho-CoA pyrophosphorylase</fullName>
    </alternativeName>
    <alternativeName>
        <fullName evidence="9">Pantetheine-phosphate adenylyltransferase</fullName>
        <shortName evidence="9">PPAT</shortName>
    </alternativeName>
</protein>
<keyword evidence="5 9" id="KW-0067">ATP-binding</keyword>
<dbReference type="GO" id="GO:0005737">
    <property type="term" value="C:cytoplasm"/>
    <property type="evidence" value="ECO:0007669"/>
    <property type="project" value="UniProtKB-SubCell"/>
</dbReference>
<feature type="binding site" evidence="9">
    <location>
        <position position="86"/>
    </location>
    <ligand>
        <name>substrate</name>
    </ligand>
</feature>
<dbReference type="AlphaFoldDB" id="A0A1I0AY95"/>
<dbReference type="InterPro" id="IPR014729">
    <property type="entry name" value="Rossmann-like_a/b/a_fold"/>
</dbReference>
<keyword evidence="2 9" id="KW-0808">Transferase</keyword>
<evidence type="ECO:0000256" key="8">
    <source>
        <dbReference type="ARBA" id="ARBA00029346"/>
    </source>
</evidence>
<keyword evidence="1 9" id="KW-0963">Cytoplasm</keyword>
<keyword evidence="12" id="KW-1185">Reference proteome</keyword>
<comment type="subcellular location">
    <subcellularLocation>
        <location evidence="9">Cytoplasm</location>
    </subcellularLocation>
</comment>
<evidence type="ECO:0000256" key="7">
    <source>
        <dbReference type="ARBA" id="ARBA00022993"/>
    </source>
</evidence>
<evidence type="ECO:0000256" key="4">
    <source>
        <dbReference type="ARBA" id="ARBA00022741"/>
    </source>
</evidence>
<dbReference type="Pfam" id="PF01467">
    <property type="entry name" value="CTP_transf_like"/>
    <property type="match status" value="1"/>
</dbReference>
<dbReference type="NCBIfam" id="TIGR00125">
    <property type="entry name" value="cyt_tran_rel"/>
    <property type="match status" value="1"/>
</dbReference>
<feature type="binding site" evidence="9">
    <location>
        <position position="41"/>
    </location>
    <ligand>
        <name>substrate</name>
    </ligand>
</feature>
<sequence length="163" mass="18264">MPVAIYPGSFDPLTNGHLSLIQRGLKMFDRLIVAIAVNPKKTPLFSLEERKVLIREACQDDRVEVDSFQGLLVEYAKQRQVHVLIRGLRAVSDFEYEFQLANMNRKLAPGIETVFMMTGEDYFYISSQLVREVASLGGDVTGLVPANVNAKLLEKFGPTRSTS</sequence>